<dbReference type="EMBL" id="JANFAV010000021">
    <property type="protein sequence ID" value="MCW6537362.1"/>
    <property type="molecule type" value="Genomic_DNA"/>
</dbReference>
<feature type="transmembrane region" description="Helical" evidence="7">
    <location>
        <begin position="346"/>
        <end position="367"/>
    </location>
</feature>
<evidence type="ECO:0000256" key="7">
    <source>
        <dbReference type="SAM" id="Phobius"/>
    </source>
</evidence>
<feature type="transmembrane region" description="Helical" evidence="7">
    <location>
        <begin position="118"/>
        <end position="139"/>
    </location>
</feature>
<keyword evidence="2" id="KW-0813">Transport</keyword>
<keyword evidence="9" id="KW-1185">Reference proteome</keyword>
<dbReference type="PANTHER" id="PTHR30509:SF9">
    <property type="entry name" value="MULTIDRUG RESISTANCE PROTEIN MDTO"/>
    <property type="match status" value="1"/>
</dbReference>
<feature type="transmembrane region" description="Helical" evidence="7">
    <location>
        <begin position="64"/>
        <end position="81"/>
    </location>
</feature>
<evidence type="ECO:0000256" key="6">
    <source>
        <dbReference type="ARBA" id="ARBA00023136"/>
    </source>
</evidence>
<feature type="transmembrane region" description="Helical" evidence="7">
    <location>
        <begin position="397"/>
        <end position="419"/>
    </location>
</feature>
<reference evidence="8" key="1">
    <citation type="submission" date="2022-06" db="EMBL/GenBank/DDBJ databases">
        <title>Sphingomonas sp. nov. isolated from rhizosphere soil of tomato.</title>
        <authorList>
            <person name="Dong H."/>
            <person name="Gao R."/>
        </authorList>
    </citation>
    <scope>NUCLEOTIDE SEQUENCE</scope>
    <source>
        <strain evidence="8">MMSM24</strain>
    </source>
</reference>
<proteinExistence type="predicted"/>
<evidence type="ECO:0000256" key="5">
    <source>
        <dbReference type="ARBA" id="ARBA00022989"/>
    </source>
</evidence>
<evidence type="ECO:0000313" key="8">
    <source>
        <dbReference type="EMBL" id="MCW6537362.1"/>
    </source>
</evidence>
<sequence length="660" mass="70681">MLAYWIALRIGLQRPYWAVTTAYIVAQPLAGAAVSKAVYRLVGTVLGAAAAIALVPNLVNAPELLSLALGLWLALCLYISLQDRTPRSYVFLLAGYTASIIGFPSVEAPGAIFTTSILRVQEISLGIVCGSLVQALILPQTVTKQLLARIEVILADGERWSRDALGEARDERLDRDRRRLALDINELHVLSTHLPFDTARFLPRVRTVRAFQDQLSLILPLASAVEDRIGQLRALDAFPPAADALILRIREWLAMPLLGVDERAELTDALIADAHALEPAAAAPLAWRDALLLSLAARLADLVAAHRAVRDLYAQMRSPSRRAVSPVVAAALAQSSRRTFHRDRPAALRAALGTLATILLGSAFWIGTGWADGAGAVLISGVACALFGASDDPRPMILSFLWGTIIGVVLAALYGYVILPRVTDFVTLVAVLSPMLLLLGYFLTVPTASLIALGTVMGFINIVGLNARYSADFAAFVNGSLAQIVGTGFAVVTVGLFQVIGAERSAARIITAGWRDLARRSNLPSRSDVTGWVSKMLDRIGLLAPRLAATGDDPGRPMLDALQDLRVGVTVAELRDLRLDAGSEAGELITPVLGGVGRYYGARRLDRPPPDDPALLEGIDRAMEAFSHDTDTVVRRRAVLALTGLRRNLFPAAPAYGVAA</sequence>
<feature type="transmembrane region" description="Helical" evidence="7">
    <location>
        <begin position="38"/>
        <end position="58"/>
    </location>
</feature>
<feature type="transmembrane region" description="Helical" evidence="7">
    <location>
        <begin position="425"/>
        <end position="443"/>
    </location>
</feature>
<evidence type="ECO:0000256" key="1">
    <source>
        <dbReference type="ARBA" id="ARBA00004651"/>
    </source>
</evidence>
<gene>
    <name evidence="8" type="ORF">NEE01_21495</name>
</gene>
<evidence type="ECO:0000313" key="9">
    <source>
        <dbReference type="Proteomes" id="UP001165565"/>
    </source>
</evidence>
<accession>A0AA42CSJ7</accession>
<dbReference type="Pfam" id="PF04632">
    <property type="entry name" value="FUSC"/>
    <property type="match status" value="1"/>
</dbReference>
<evidence type="ECO:0000256" key="2">
    <source>
        <dbReference type="ARBA" id="ARBA00022448"/>
    </source>
</evidence>
<feature type="transmembrane region" description="Helical" evidence="7">
    <location>
        <begin position="450"/>
        <end position="469"/>
    </location>
</feature>
<feature type="transmembrane region" description="Helical" evidence="7">
    <location>
        <begin position="88"/>
        <end position="106"/>
    </location>
</feature>
<dbReference type="InterPro" id="IPR006726">
    <property type="entry name" value="PHBA_efflux_AaeB/fusaric-R"/>
</dbReference>
<dbReference type="Proteomes" id="UP001165565">
    <property type="component" value="Unassembled WGS sequence"/>
</dbReference>
<dbReference type="GO" id="GO:0005886">
    <property type="term" value="C:plasma membrane"/>
    <property type="evidence" value="ECO:0007669"/>
    <property type="project" value="UniProtKB-SubCell"/>
</dbReference>
<organism evidence="8 9">
    <name type="scientific">Sphingomonas lycopersici</name>
    <dbReference type="NCBI Taxonomy" id="2951807"/>
    <lineage>
        <taxon>Bacteria</taxon>
        <taxon>Pseudomonadati</taxon>
        <taxon>Pseudomonadota</taxon>
        <taxon>Alphaproteobacteria</taxon>
        <taxon>Sphingomonadales</taxon>
        <taxon>Sphingomonadaceae</taxon>
        <taxon>Sphingomonas</taxon>
    </lineage>
</organism>
<keyword evidence="4 7" id="KW-0812">Transmembrane</keyword>
<dbReference type="AlphaFoldDB" id="A0AA42CSJ7"/>
<dbReference type="GO" id="GO:0022857">
    <property type="term" value="F:transmembrane transporter activity"/>
    <property type="evidence" value="ECO:0007669"/>
    <property type="project" value="InterPro"/>
</dbReference>
<protein>
    <submittedName>
        <fullName evidence="8">FUSC family protein</fullName>
    </submittedName>
</protein>
<dbReference type="PANTHER" id="PTHR30509">
    <property type="entry name" value="P-HYDROXYBENZOIC ACID EFFLUX PUMP SUBUNIT-RELATED"/>
    <property type="match status" value="1"/>
</dbReference>
<comment type="subcellular location">
    <subcellularLocation>
        <location evidence="1">Cell membrane</location>
        <topology evidence="1">Multi-pass membrane protein</topology>
    </subcellularLocation>
</comment>
<feature type="transmembrane region" description="Helical" evidence="7">
    <location>
        <begin position="481"/>
        <end position="500"/>
    </location>
</feature>
<keyword evidence="3" id="KW-1003">Cell membrane</keyword>
<evidence type="ECO:0000256" key="4">
    <source>
        <dbReference type="ARBA" id="ARBA00022692"/>
    </source>
</evidence>
<keyword evidence="6 7" id="KW-0472">Membrane</keyword>
<evidence type="ECO:0000256" key="3">
    <source>
        <dbReference type="ARBA" id="ARBA00022475"/>
    </source>
</evidence>
<keyword evidence="5 7" id="KW-1133">Transmembrane helix</keyword>
<name>A0AA42CSJ7_9SPHN</name>
<comment type="caution">
    <text evidence="8">The sequence shown here is derived from an EMBL/GenBank/DDBJ whole genome shotgun (WGS) entry which is preliminary data.</text>
</comment>